<evidence type="ECO:0000256" key="1">
    <source>
        <dbReference type="SAM" id="MobiDB-lite"/>
    </source>
</evidence>
<accession>A0A0P9C7J3</accession>
<protein>
    <submittedName>
        <fullName evidence="3">Sulfur compound chelating protein SoxZ</fullName>
    </submittedName>
</protein>
<dbReference type="PATRIC" id="fig|381306.5.peg.1324"/>
<dbReference type="SUPFAM" id="SSF81296">
    <property type="entry name" value="E set domains"/>
    <property type="match status" value="1"/>
</dbReference>
<proteinExistence type="predicted"/>
<dbReference type="NCBIfam" id="TIGR04490">
    <property type="entry name" value="SoxZ_true"/>
    <property type="match status" value="1"/>
</dbReference>
<dbReference type="OrthoDB" id="9795530at2"/>
<dbReference type="InterPro" id="IPR014756">
    <property type="entry name" value="Ig_E-set"/>
</dbReference>
<evidence type="ECO:0000313" key="4">
    <source>
        <dbReference type="Proteomes" id="UP000183104"/>
    </source>
</evidence>
<dbReference type="EMBL" id="FMUN01000005">
    <property type="protein sequence ID" value="SCY37911.1"/>
    <property type="molecule type" value="Genomic_DNA"/>
</dbReference>
<dbReference type="InterPro" id="IPR014880">
    <property type="entry name" value="SoxZ_dom"/>
</dbReference>
<sequence length="109" mass="11894">MAKTGSARIRVGSAQKGQSTQVRALILHPMETGQRKDSKTGETIPAHWIQKVKADLGGTRVFEADWSVAISKNPYLSFYIVPESSGTLKVTWEDNKGETFSAEAEVEVG</sequence>
<organism evidence="3 4">
    <name type="scientific">Thiohalorhabdus denitrificans</name>
    <dbReference type="NCBI Taxonomy" id="381306"/>
    <lineage>
        <taxon>Bacteria</taxon>
        <taxon>Pseudomonadati</taxon>
        <taxon>Pseudomonadota</taxon>
        <taxon>Gammaproteobacteria</taxon>
        <taxon>Thiohalorhabdales</taxon>
        <taxon>Thiohalorhabdaceae</taxon>
        <taxon>Thiohalorhabdus</taxon>
    </lineage>
</organism>
<dbReference type="STRING" id="381306.AN478_04190"/>
<dbReference type="InterPro" id="IPR030995">
    <property type="entry name" value="SoxZ"/>
</dbReference>
<evidence type="ECO:0000259" key="2">
    <source>
        <dbReference type="Pfam" id="PF08770"/>
    </source>
</evidence>
<feature type="domain" description="Sulphur oxidation protein SoxZ" evidence="2">
    <location>
        <begin position="10"/>
        <end position="104"/>
    </location>
</feature>
<dbReference type="Gene3D" id="2.60.40.10">
    <property type="entry name" value="Immunoglobulins"/>
    <property type="match status" value="1"/>
</dbReference>
<reference evidence="4" key="1">
    <citation type="submission" date="2016-10" db="EMBL/GenBank/DDBJ databases">
        <authorList>
            <person name="Varghese N."/>
        </authorList>
    </citation>
    <scope>NUCLEOTIDE SEQUENCE [LARGE SCALE GENOMIC DNA]</scope>
    <source>
        <strain evidence="4">HL 19</strain>
    </source>
</reference>
<dbReference type="InterPro" id="IPR013783">
    <property type="entry name" value="Ig-like_fold"/>
</dbReference>
<dbReference type="Pfam" id="PF08770">
    <property type="entry name" value="SoxZ"/>
    <property type="match status" value="1"/>
</dbReference>
<dbReference type="Proteomes" id="UP000183104">
    <property type="component" value="Unassembled WGS sequence"/>
</dbReference>
<evidence type="ECO:0000313" key="3">
    <source>
        <dbReference type="EMBL" id="SCY37911.1"/>
    </source>
</evidence>
<keyword evidence="4" id="KW-1185">Reference proteome</keyword>
<feature type="region of interest" description="Disordered" evidence="1">
    <location>
        <begin position="1"/>
        <end position="22"/>
    </location>
</feature>
<dbReference type="AlphaFoldDB" id="A0A0P9C7J3"/>
<name>A0A0P9C7J3_9GAMM</name>
<dbReference type="RefSeq" id="WP_054965364.1">
    <property type="nucleotide sequence ID" value="NZ_FMUN01000005.1"/>
</dbReference>
<gene>
    <name evidence="3" type="ORF">SAMN05661077_1940</name>
</gene>